<evidence type="ECO:0000313" key="2">
    <source>
        <dbReference type="EMBL" id="KKR56287.1"/>
    </source>
</evidence>
<dbReference type="CDD" id="cd05403">
    <property type="entry name" value="NT_KNTase_like"/>
    <property type="match status" value="1"/>
</dbReference>
<dbReference type="InterPro" id="IPR043519">
    <property type="entry name" value="NT_sf"/>
</dbReference>
<comment type="caution">
    <text evidence="2">The sequence shown here is derived from an EMBL/GenBank/DDBJ whole genome shotgun (WGS) entry which is preliminary data.</text>
</comment>
<gene>
    <name evidence="2" type="ORF">UT93_C0001G0024</name>
</gene>
<feature type="domain" description="Polymerase nucleotidyl transferase" evidence="1">
    <location>
        <begin position="93"/>
        <end position="145"/>
    </location>
</feature>
<dbReference type="Gene3D" id="3.30.460.10">
    <property type="entry name" value="Beta Polymerase, domain 2"/>
    <property type="match status" value="1"/>
</dbReference>
<dbReference type="EMBL" id="LBYR01000001">
    <property type="protein sequence ID" value="KKR56287.1"/>
    <property type="molecule type" value="Genomic_DNA"/>
</dbReference>
<dbReference type="AlphaFoldDB" id="A0A0G0V158"/>
<dbReference type="Proteomes" id="UP000034627">
    <property type="component" value="Unassembled WGS sequence"/>
</dbReference>
<dbReference type="Pfam" id="PF01909">
    <property type="entry name" value="NTP_transf_2"/>
    <property type="match status" value="1"/>
</dbReference>
<evidence type="ECO:0000313" key="3">
    <source>
        <dbReference type="Proteomes" id="UP000034627"/>
    </source>
</evidence>
<dbReference type="GO" id="GO:0016779">
    <property type="term" value="F:nucleotidyltransferase activity"/>
    <property type="evidence" value="ECO:0007669"/>
    <property type="project" value="InterPro"/>
</dbReference>
<dbReference type="InterPro" id="IPR002934">
    <property type="entry name" value="Polymerase_NTP_transf_dom"/>
</dbReference>
<reference evidence="2 3" key="1">
    <citation type="journal article" date="2015" name="Nature">
        <title>rRNA introns, odd ribosomes, and small enigmatic genomes across a large radiation of phyla.</title>
        <authorList>
            <person name="Brown C.T."/>
            <person name="Hug L.A."/>
            <person name="Thomas B.C."/>
            <person name="Sharon I."/>
            <person name="Castelle C.J."/>
            <person name="Singh A."/>
            <person name="Wilkins M.J."/>
            <person name="Williams K.H."/>
            <person name="Banfield J.F."/>
        </authorList>
    </citation>
    <scope>NUCLEOTIDE SEQUENCE [LARGE SCALE GENOMIC DNA]</scope>
</reference>
<name>A0A0G0V158_9BACT</name>
<dbReference type="SUPFAM" id="SSF81301">
    <property type="entry name" value="Nucleotidyltransferase"/>
    <property type="match status" value="1"/>
</dbReference>
<protein>
    <recommendedName>
        <fullName evidence="1">Polymerase nucleotidyl transferase domain-containing protein</fullName>
    </recommendedName>
</protein>
<organism evidence="2 3">
    <name type="scientific">Candidatus Woesebacteria bacterium GW2011_GWF1_40_24</name>
    <dbReference type="NCBI Taxonomy" id="1618601"/>
    <lineage>
        <taxon>Bacteria</taxon>
        <taxon>Candidatus Woeseibacteriota</taxon>
    </lineage>
</organism>
<accession>A0A0G0V158</accession>
<evidence type="ECO:0000259" key="1">
    <source>
        <dbReference type="Pfam" id="PF01909"/>
    </source>
</evidence>
<proteinExistence type="predicted"/>
<sequence>MQASHDFTSGSKKNLLKKDLESSDVFSIFYHNIFEYPLTFSELAKWTSKNPPDISAKVGYKNGYYFVDGSAGLIYKRAIRHRFSQKKIKIAEKATKFLSLIPAIKMIGLSGSVAMDNAERGSDIDLIIITKKGSLWTTRMIVYMMLNLLGYRLRIPRNLKQKDRLCLNIWLDESDLKWGDRERNLYTAHEILQIIPLINKKHTFERFLIENIWALDYWPNAVDKNRIIKINTSYTKLRNLNLIEQIAYKIEYFYMKDKITREVINPTRAIFHPNNLSKDILGKLAIDKQ</sequence>